<keyword evidence="5" id="KW-1185">Reference proteome</keyword>
<feature type="compositionally biased region" description="Basic residues" evidence="3">
    <location>
        <begin position="30"/>
        <end position="45"/>
    </location>
</feature>
<organism evidence="4 5">
    <name type="scientific">Aeromicrobium marinum DSM 15272</name>
    <dbReference type="NCBI Taxonomy" id="585531"/>
    <lineage>
        <taxon>Bacteria</taxon>
        <taxon>Bacillati</taxon>
        <taxon>Actinomycetota</taxon>
        <taxon>Actinomycetes</taxon>
        <taxon>Propionibacteriales</taxon>
        <taxon>Nocardioidaceae</taxon>
        <taxon>Aeromicrobium</taxon>
    </lineage>
</organism>
<dbReference type="HOGENOM" id="CLU_1259237_0_0_11"/>
<dbReference type="STRING" id="585531.HMPREF0063_10986"/>
<dbReference type="Gene3D" id="3.40.50.300">
    <property type="entry name" value="P-loop containing nucleotide triphosphate hydrolases"/>
    <property type="match status" value="1"/>
</dbReference>
<proteinExistence type="predicted"/>
<accession>E2SAJ6</accession>
<dbReference type="GO" id="GO:0005525">
    <property type="term" value="F:GTP binding"/>
    <property type="evidence" value="ECO:0007669"/>
    <property type="project" value="UniProtKB-KW"/>
</dbReference>
<dbReference type="GO" id="GO:0003924">
    <property type="term" value="F:GTPase activity"/>
    <property type="evidence" value="ECO:0007669"/>
    <property type="project" value="InterPro"/>
</dbReference>
<gene>
    <name evidence="4" type="ORF">HMPREF0063_10986</name>
</gene>
<sequence>MPFPLILLAPPVVTIGVAVAKLLYDENEKNKKRNASKNSGKKKPAQQKTVAILGPRGSGKSSLVQLLVNGRVPDVVRPTNFLETEHSTTRLGKHEVALTIHDVSGDPSSRKQWKSAAKAANLVVFAISAEAVLTDDGYETARSAANFYGGLDFKRRTVLVVSHADMAEPQTSETYEHLLNHVRVKTLFKLVGAKDLVAANLLKHADQSRAIITIRTALK</sequence>
<dbReference type="AlphaFoldDB" id="E2SAJ6"/>
<dbReference type="CDD" id="cd00882">
    <property type="entry name" value="Ras_like_GTPase"/>
    <property type="match status" value="1"/>
</dbReference>
<keyword evidence="2" id="KW-0342">GTP-binding</keyword>
<dbReference type="Pfam" id="PF00025">
    <property type="entry name" value="Arf"/>
    <property type="match status" value="1"/>
</dbReference>
<feature type="region of interest" description="Disordered" evidence="3">
    <location>
        <begin position="30"/>
        <end position="56"/>
    </location>
</feature>
<evidence type="ECO:0000313" key="5">
    <source>
        <dbReference type="Proteomes" id="UP000003111"/>
    </source>
</evidence>
<evidence type="ECO:0000256" key="3">
    <source>
        <dbReference type="SAM" id="MobiDB-lite"/>
    </source>
</evidence>
<evidence type="ECO:0000256" key="1">
    <source>
        <dbReference type="ARBA" id="ARBA00022741"/>
    </source>
</evidence>
<evidence type="ECO:0000256" key="2">
    <source>
        <dbReference type="ARBA" id="ARBA00023134"/>
    </source>
</evidence>
<protein>
    <recommendedName>
        <fullName evidence="6">G domain-containing protein</fullName>
    </recommendedName>
</protein>
<dbReference type="EMBL" id="ACLF03000003">
    <property type="protein sequence ID" value="EFQ84270.1"/>
    <property type="molecule type" value="Genomic_DNA"/>
</dbReference>
<keyword evidence="1" id="KW-0547">Nucleotide-binding</keyword>
<evidence type="ECO:0000313" key="4">
    <source>
        <dbReference type="EMBL" id="EFQ84270.1"/>
    </source>
</evidence>
<dbReference type="InterPro" id="IPR027417">
    <property type="entry name" value="P-loop_NTPase"/>
</dbReference>
<evidence type="ECO:0008006" key="6">
    <source>
        <dbReference type="Google" id="ProtNLM"/>
    </source>
</evidence>
<dbReference type="SUPFAM" id="SSF52540">
    <property type="entry name" value="P-loop containing nucleoside triphosphate hydrolases"/>
    <property type="match status" value="1"/>
</dbReference>
<comment type="caution">
    <text evidence="4">The sequence shown here is derived from an EMBL/GenBank/DDBJ whole genome shotgun (WGS) entry which is preliminary data.</text>
</comment>
<dbReference type="InterPro" id="IPR006689">
    <property type="entry name" value="Small_GTPase_ARF/SAR"/>
</dbReference>
<name>E2SAJ6_9ACTN</name>
<reference evidence="4" key="1">
    <citation type="submission" date="2010-08" db="EMBL/GenBank/DDBJ databases">
        <authorList>
            <person name="Muzny D."/>
            <person name="Qin X."/>
            <person name="Buhay C."/>
            <person name="Dugan-Rocha S."/>
            <person name="Ding Y."/>
            <person name="Chen G."/>
            <person name="Hawes A."/>
            <person name="Holder M."/>
            <person name="Jhangiani S."/>
            <person name="Johnson A."/>
            <person name="Khan Z."/>
            <person name="Li Z."/>
            <person name="Liu W."/>
            <person name="Liu X."/>
            <person name="Perez L."/>
            <person name="Shen H."/>
            <person name="Wang Q."/>
            <person name="Watt J."/>
            <person name="Xi L."/>
            <person name="Xin Y."/>
            <person name="Zhou J."/>
            <person name="Deng J."/>
            <person name="Jiang H."/>
            <person name="Liu Y."/>
            <person name="Qu J."/>
            <person name="Song X.-Z."/>
            <person name="Zhang L."/>
            <person name="Villasana D."/>
            <person name="Johnson A."/>
            <person name="Liu J."/>
            <person name="Liyanage D."/>
            <person name="Lorensuhewa L."/>
            <person name="Robinson T."/>
            <person name="Song A."/>
            <person name="Song B.-B."/>
            <person name="Dinh H."/>
            <person name="Thornton R."/>
            <person name="Coyle M."/>
            <person name="Francisco L."/>
            <person name="Jackson L."/>
            <person name="Javaid M."/>
            <person name="Korchina V."/>
            <person name="Kovar C."/>
            <person name="Mata R."/>
            <person name="Mathew T."/>
            <person name="Ngo R."/>
            <person name="Nguyen L."/>
            <person name="Nguyen N."/>
            <person name="Okwuonu G."/>
            <person name="Ongeri F."/>
            <person name="Pham C."/>
            <person name="Simmons D."/>
            <person name="Wilczek-Boney K."/>
            <person name="Hale W."/>
            <person name="Jakkamsetti A."/>
            <person name="Pham P."/>
            <person name="Ruth R."/>
            <person name="San Lucas F."/>
            <person name="Warren J."/>
            <person name="Zhang J."/>
            <person name="Zhao Z."/>
            <person name="Zhou C."/>
            <person name="Zhu D."/>
            <person name="Lee S."/>
            <person name="Bess C."/>
            <person name="Blankenburg K."/>
            <person name="Forbes L."/>
            <person name="Fu Q."/>
            <person name="Gubbala S."/>
            <person name="Hirani K."/>
            <person name="Jayaseelan J.C."/>
            <person name="Lara F."/>
            <person name="Munidasa M."/>
            <person name="Palculict T."/>
            <person name="Patil S."/>
            <person name="Pu L.-L."/>
            <person name="Saada N."/>
            <person name="Tang L."/>
            <person name="Weissenberger G."/>
            <person name="Zhu Y."/>
            <person name="Hemphill L."/>
            <person name="Shang Y."/>
            <person name="Youmans B."/>
            <person name="Ayvaz T."/>
            <person name="Ross M."/>
            <person name="Santibanez J."/>
            <person name="Aqrawi P."/>
            <person name="Gross S."/>
            <person name="Joshi V."/>
            <person name="Fowler G."/>
            <person name="Nazareth L."/>
            <person name="Reid J."/>
            <person name="Worley K."/>
            <person name="Petrosino J."/>
            <person name="Highlander S."/>
            <person name="Gibbs R."/>
        </authorList>
    </citation>
    <scope>NUCLEOTIDE SEQUENCE [LARGE SCALE GENOMIC DNA]</scope>
    <source>
        <strain evidence="4">DSM 15272</strain>
    </source>
</reference>
<dbReference type="Proteomes" id="UP000003111">
    <property type="component" value="Unassembled WGS sequence"/>
</dbReference>